<feature type="compositionally biased region" description="Basic residues" evidence="1">
    <location>
        <begin position="270"/>
        <end position="282"/>
    </location>
</feature>
<proteinExistence type="predicted"/>
<evidence type="ECO:0000256" key="1">
    <source>
        <dbReference type="SAM" id="MobiDB-lite"/>
    </source>
</evidence>
<dbReference type="KEGG" id="cre:CHLRE_16g694900v5"/>
<keyword evidence="3" id="KW-1185">Reference proteome</keyword>
<gene>
    <name evidence="2" type="ORF">CHLRE_16g694900v5</name>
</gene>
<dbReference type="GO" id="GO:0045944">
    <property type="term" value="P:positive regulation of transcription by RNA polymerase II"/>
    <property type="evidence" value="ECO:0000318"/>
    <property type="project" value="GO_Central"/>
</dbReference>
<sequence length="720" mass="77326">MAQEQADGGERELRAFHENLLADDADIPAHVAALPPEELPLATRLGLKELSGPSDRQSDDAVQAVALELLKLCHPQQLQLQGLPGPAASPLAPKFLPPPDPARLHAFLAEPGVKPGWNPTGGNAEPVKLRHQCAPHNFGVGSKSGDRCSCGRAYCEACRDAGHAFHKVTKYFPVYCGDAPPPDLACEPYTRTRNEKTVHLGYVPVQPVAVMYSVQPARLPYERRGGPPQRRQPAAGGELGDCAPEERGGGGSVEGAGGAARPAAAAGGRGRSRGRGRGRGHPQVHPQHQQQQQQQQQQQHQQHQQQLVARCVRQQAPELAAGGQGGGGEEGNGSGGEEGSLAGAAVASAVAAGGSSSSNREPSEGDRERRDAQWVVGLLRSAMTAERRETAADAFRVVLTELAGPDGRPDLVRVVNIKNGDADRQHGIMMMALYSALEAEGLLPEQEQQQLEATAPPPQEAAEEAAAAAHWPAREQAVAAAQQEQRQQLIAAEGPQHALQHQEAPPPPRILSDGLQGRLLLLLELLLAAFGAAGFRQLCLQADFAHMDTLLHACCRYTLLRVLRWLLPQLDAAALAARTKAHWGPLHTAARAPHRQLAVEVTELLLRRGEQLGLFTEEAMQQRGTSALLSDLSFNKFYLGMKARSVLDEAVWRVWPQQQEEQLQQRQDGTAVVVTVVVRRRPAVREDIRSEEQLAAAMARLARLDLLPAAAAGTGTGWGR</sequence>
<dbReference type="GO" id="GO:0016592">
    <property type="term" value="C:mediator complex"/>
    <property type="evidence" value="ECO:0000318"/>
    <property type="project" value="GO_Central"/>
</dbReference>
<dbReference type="OrthoDB" id="10660449at2759"/>
<dbReference type="ExpressionAtlas" id="A0A2K3CS94">
    <property type="expression patterns" value="baseline"/>
</dbReference>
<accession>A0A2K3CS94</accession>
<protein>
    <submittedName>
        <fullName evidence="2">Uncharacterized protein</fullName>
    </submittedName>
</protein>
<evidence type="ECO:0000313" key="3">
    <source>
        <dbReference type="Proteomes" id="UP000006906"/>
    </source>
</evidence>
<feature type="compositionally biased region" description="Gly residues" evidence="1">
    <location>
        <begin position="322"/>
        <end position="338"/>
    </location>
</feature>
<feature type="compositionally biased region" description="Basic and acidic residues" evidence="1">
    <location>
        <begin position="361"/>
        <end position="371"/>
    </location>
</feature>
<feature type="compositionally biased region" description="Low complexity" evidence="1">
    <location>
        <begin position="287"/>
        <end position="306"/>
    </location>
</feature>
<feature type="compositionally biased region" description="Low complexity" evidence="1">
    <location>
        <begin position="445"/>
        <end position="454"/>
    </location>
</feature>
<dbReference type="Gene3D" id="1.25.40.20">
    <property type="entry name" value="Ankyrin repeat-containing domain"/>
    <property type="match status" value="1"/>
</dbReference>
<dbReference type="Gramene" id="PNW71167">
    <property type="protein sequence ID" value="PNW71167"/>
    <property type="gene ID" value="CHLRE_16g694900v5"/>
</dbReference>
<feature type="compositionally biased region" description="Low complexity" evidence="1">
    <location>
        <begin position="339"/>
        <end position="359"/>
    </location>
</feature>
<feature type="region of interest" description="Disordered" evidence="1">
    <location>
        <begin position="445"/>
        <end position="468"/>
    </location>
</feature>
<dbReference type="Proteomes" id="UP000006906">
    <property type="component" value="Chromosome 16"/>
</dbReference>
<feature type="compositionally biased region" description="Gly residues" evidence="1">
    <location>
        <begin position="249"/>
        <end position="258"/>
    </location>
</feature>
<dbReference type="AlphaFoldDB" id="A0A2K3CS94"/>
<dbReference type="PaxDb" id="3055-EDO98752"/>
<dbReference type="InParanoid" id="A0A2K3CS94"/>
<feature type="region of interest" description="Disordered" evidence="1">
    <location>
        <begin position="220"/>
        <end position="371"/>
    </location>
</feature>
<name>A0A2K3CS94_CHLRE</name>
<reference evidence="2 3" key="1">
    <citation type="journal article" date="2007" name="Science">
        <title>The Chlamydomonas genome reveals the evolution of key animal and plant functions.</title>
        <authorList>
            <person name="Merchant S.S."/>
            <person name="Prochnik S.E."/>
            <person name="Vallon O."/>
            <person name="Harris E.H."/>
            <person name="Karpowicz S.J."/>
            <person name="Witman G.B."/>
            <person name="Terry A."/>
            <person name="Salamov A."/>
            <person name="Fritz-Laylin L.K."/>
            <person name="Marechal-Drouard L."/>
            <person name="Marshall W.F."/>
            <person name="Qu L.H."/>
            <person name="Nelson D.R."/>
            <person name="Sanderfoot A.A."/>
            <person name="Spalding M.H."/>
            <person name="Kapitonov V.V."/>
            <person name="Ren Q."/>
            <person name="Ferris P."/>
            <person name="Lindquist E."/>
            <person name="Shapiro H."/>
            <person name="Lucas S.M."/>
            <person name="Grimwood J."/>
            <person name="Schmutz J."/>
            <person name="Cardol P."/>
            <person name="Cerutti H."/>
            <person name="Chanfreau G."/>
            <person name="Chen C.L."/>
            <person name="Cognat V."/>
            <person name="Croft M.T."/>
            <person name="Dent R."/>
            <person name="Dutcher S."/>
            <person name="Fernandez E."/>
            <person name="Fukuzawa H."/>
            <person name="Gonzalez-Ballester D."/>
            <person name="Gonzalez-Halphen D."/>
            <person name="Hallmann A."/>
            <person name="Hanikenne M."/>
            <person name="Hippler M."/>
            <person name="Inwood W."/>
            <person name="Jabbari K."/>
            <person name="Kalanon M."/>
            <person name="Kuras R."/>
            <person name="Lefebvre P.A."/>
            <person name="Lemaire S.D."/>
            <person name="Lobanov A.V."/>
            <person name="Lohr M."/>
            <person name="Manuell A."/>
            <person name="Meier I."/>
            <person name="Mets L."/>
            <person name="Mittag M."/>
            <person name="Mittelmeier T."/>
            <person name="Moroney J.V."/>
            <person name="Moseley J."/>
            <person name="Napoli C."/>
            <person name="Nedelcu A.M."/>
            <person name="Niyogi K."/>
            <person name="Novoselov S.V."/>
            <person name="Paulsen I.T."/>
            <person name="Pazour G."/>
            <person name="Purton S."/>
            <person name="Ral J.P."/>
            <person name="Riano-Pachon D.M."/>
            <person name="Riekhof W."/>
            <person name="Rymarquis L."/>
            <person name="Schroda M."/>
            <person name="Stern D."/>
            <person name="Umen J."/>
            <person name="Willows R."/>
            <person name="Wilson N."/>
            <person name="Zimmer S.L."/>
            <person name="Allmer J."/>
            <person name="Balk J."/>
            <person name="Bisova K."/>
            <person name="Chen C.J."/>
            <person name="Elias M."/>
            <person name="Gendler K."/>
            <person name="Hauser C."/>
            <person name="Lamb M.R."/>
            <person name="Ledford H."/>
            <person name="Long J.C."/>
            <person name="Minagawa J."/>
            <person name="Page M.D."/>
            <person name="Pan J."/>
            <person name="Pootakham W."/>
            <person name="Roje S."/>
            <person name="Rose A."/>
            <person name="Stahlberg E."/>
            <person name="Terauchi A.M."/>
            <person name="Yang P."/>
            <person name="Ball S."/>
            <person name="Bowler C."/>
            <person name="Dieckmann C.L."/>
            <person name="Gladyshev V.N."/>
            <person name="Green P."/>
            <person name="Jorgensen R."/>
            <person name="Mayfield S."/>
            <person name="Mueller-Roeber B."/>
            <person name="Rajamani S."/>
            <person name="Sayre R.T."/>
            <person name="Brokstein P."/>
            <person name="Dubchak I."/>
            <person name="Goodstein D."/>
            <person name="Hornick L."/>
            <person name="Huang Y.W."/>
            <person name="Jhaveri J."/>
            <person name="Luo Y."/>
            <person name="Martinez D."/>
            <person name="Ngau W.C."/>
            <person name="Otillar B."/>
            <person name="Poliakov A."/>
            <person name="Porter A."/>
            <person name="Szajkowski L."/>
            <person name="Werner G."/>
            <person name="Zhou K."/>
            <person name="Grigoriev I.V."/>
            <person name="Rokhsar D.S."/>
            <person name="Grossman A.R."/>
        </authorList>
    </citation>
    <scope>NUCLEOTIDE SEQUENCE [LARGE SCALE GENOMIC DNA]</scope>
    <source>
        <strain evidence="3">CC-503</strain>
    </source>
</reference>
<dbReference type="InterPro" id="IPR036770">
    <property type="entry name" value="Ankyrin_rpt-contain_sf"/>
</dbReference>
<dbReference type="RefSeq" id="XP_042915282.1">
    <property type="nucleotide sequence ID" value="XM_043071795.1"/>
</dbReference>
<dbReference type="GO" id="GO:0003713">
    <property type="term" value="F:transcription coactivator activity"/>
    <property type="evidence" value="ECO:0000318"/>
    <property type="project" value="GO_Central"/>
</dbReference>
<organism evidence="2 3">
    <name type="scientific">Chlamydomonas reinhardtii</name>
    <name type="common">Chlamydomonas smithii</name>
    <dbReference type="NCBI Taxonomy" id="3055"/>
    <lineage>
        <taxon>Eukaryota</taxon>
        <taxon>Viridiplantae</taxon>
        <taxon>Chlorophyta</taxon>
        <taxon>core chlorophytes</taxon>
        <taxon>Chlorophyceae</taxon>
        <taxon>CS clade</taxon>
        <taxon>Chlamydomonadales</taxon>
        <taxon>Chlamydomonadaceae</taxon>
        <taxon>Chlamydomonas</taxon>
    </lineage>
</organism>
<dbReference type="EMBL" id="CM008977">
    <property type="protein sequence ID" value="PNW71167.1"/>
    <property type="molecule type" value="Genomic_DNA"/>
</dbReference>
<dbReference type="GeneID" id="5717098"/>
<feature type="compositionally biased region" description="Low complexity" evidence="1">
    <location>
        <begin position="226"/>
        <end position="236"/>
    </location>
</feature>
<evidence type="ECO:0000313" key="2">
    <source>
        <dbReference type="EMBL" id="PNW71167.1"/>
    </source>
</evidence>